<gene>
    <name evidence="3" type="ORF">Afe05nite_80100</name>
</gene>
<evidence type="ECO:0000313" key="4">
    <source>
        <dbReference type="Proteomes" id="UP000598174"/>
    </source>
</evidence>
<evidence type="ECO:0000256" key="1">
    <source>
        <dbReference type="SAM" id="MobiDB-lite"/>
    </source>
</evidence>
<dbReference type="SUPFAM" id="SSF141868">
    <property type="entry name" value="EAL domain-like"/>
    <property type="match status" value="1"/>
</dbReference>
<dbReference type="InterPro" id="IPR001633">
    <property type="entry name" value="EAL_dom"/>
</dbReference>
<proteinExistence type="predicted"/>
<comment type="caution">
    <text evidence="3">The sequence shown here is derived from an EMBL/GenBank/DDBJ whole genome shotgun (WGS) entry which is preliminary data.</text>
</comment>
<accession>A0A919MKV3</accession>
<dbReference type="Gene3D" id="3.20.20.450">
    <property type="entry name" value="EAL domain"/>
    <property type="match status" value="1"/>
</dbReference>
<sequence>MYPVPVDDLTFDRAVVTHRDTDARSAIVKSTVELAHNLNMCLNAELAENEAVLDRPRRWDRDLVQGYHGSRPQPPTSSPPAAGARRV</sequence>
<evidence type="ECO:0000313" key="3">
    <source>
        <dbReference type="EMBL" id="GIE16170.1"/>
    </source>
</evidence>
<dbReference type="EMBL" id="BOMM01000078">
    <property type="protein sequence ID" value="GIE16170.1"/>
    <property type="molecule type" value="Genomic_DNA"/>
</dbReference>
<dbReference type="Proteomes" id="UP000598174">
    <property type="component" value="Unassembled WGS sequence"/>
</dbReference>
<organism evidence="3 4">
    <name type="scientific">Paractinoplanes ferrugineus</name>
    <dbReference type="NCBI Taxonomy" id="113564"/>
    <lineage>
        <taxon>Bacteria</taxon>
        <taxon>Bacillati</taxon>
        <taxon>Actinomycetota</taxon>
        <taxon>Actinomycetes</taxon>
        <taxon>Micromonosporales</taxon>
        <taxon>Micromonosporaceae</taxon>
        <taxon>Paractinoplanes</taxon>
    </lineage>
</organism>
<feature type="region of interest" description="Disordered" evidence="1">
    <location>
        <begin position="63"/>
        <end position="87"/>
    </location>
</feature>
<feature type="domain" description="EAL" evidence="2">
    <location>
        <begin position="1"/>
        <end position="86"/>
    </location>
</feature>
<protein>
    <recommendedName>
        <fullName evidence="2">EAL domain-containing protein</fullName>
    </recommendedName>
</protein>
<dbReference type="InterPro" id="IPR035919">
    <property type="entry name" value="EAL_sf"/>
</dbReference>
<dbReference type="Pfam" id="PF00563">
    <property type="entry name" value="EAL"/>
    <property type="match status" value="1"/>
</dbReference>
<dbReference type="PROSITE" id="PS50883">
    <property type="entry name" value="EAL"/>
    <property type="match status" value="1"/>
</dbReference>
<keyword evidence="4" id="KW-1185">Reference proteome</keyword>
<dbReference type="AlphaFoldDB" id="A0A919MKV3"/>
<reference evidence="3" key="1">
    <citation type="submission" date="2021-01" db="EMBL/GenBank/DDBJ databases">
        <title>Whole genome shotgun sequence of Actinoplanes ferrugineus NBRC 15555.</title>
        <authorList>
            <person name="Komaki H."/>
            <person name="Tamura T."/>
        </authorList>
    </citation>
    <scope>NUCLEOTIDE SEQUENCE</scope>
    <source>
        <strain evidence="3">NBRC 15555</strain>
    </source>
</reference>
<evidence type="ECO:0000259" key="2">
    <source>
        <dbReference type="PROSITE" id="PS50883"/>
    </source>
</evidence>
<name>A0A919MKV3_9ACTN</name>